<organism evidence="3">
    <name type="scientific">Caenorhabditis brenneri</name>
    <name type="common">Nematode worm</name>
    <dbReference type="NCBI Taxonomy" id="135651"/>
    <lineage>
        <taxon>Eukaryota</taxon>
        <taxon>Metazoa</taxon>
        <taxon>Ecdysozoa</taxon>
        <taxon>Nematoda</taxon>
        <taxon>Chromadorea</taxon>
        <taxon>Rhabditida</taxon>
        <taxon>Rhabditina</taxon>
        <taxon>Rhabditomorpha</taxon>
        <taxon>Rhabditoidea</taxon>
        <taxon>Rhabditidae</taxon>
        <taxon>Peloderinae</taxon>
        <taxon>Caenorhabditis</taxon>
    </lineage>
</organism>
<dbReference type="HOGENOM" id="CLU_1628502_0_0_1"/>
<dbReference type="EMBL" id="GL379816">
    <property type="protein sequence ID" value="EGT45859.1"/>
    <property type="molecule type" value="Genomic_DNA"/>
</dbReference>
<name>G0MWI6_CAEBE</name>
<reference evidence="3" key="1">
    <citation type="submission" date="2011-07" db="EMBL/GenBank/DDBJ databases">
        <authorList>
            <consortium name="Caenorhabditis brenneri Sequencing and Analysis Consortium"/>
            <person name="Wilson R.K."/>
        </authorList>
    </citation>
    <scope>NUCLEOTIDE SEQUENCE [LARGE SCALE GENOMIC DNA]</scope>
    <source>
        <strain evidence="3">PB2801</strain>
    </source>
</reference>
<dbReference type="Proteomes" id="UP000008068">
    <property type="component" value="Unassembled WGS sequence"/>
</dbReference>
<gene>
    <name evidence="2" type="ORF">CAEBREN_23144</name>
</gene>
<keyword evidence="3" id="KW-1185">Reference proteome</keyword>
<sequence length="163" mass="18209">MSGRRKAAPGHNGPARKRRSDATHRVVRNASPLEAIFDRATNSIESRAQGDAAFAPFIAHIRALKEEYATSLFDATPNKCIELKKRMFAVQGVVVTDEMKKTIEEEILKTTIFENDDYSIDGFGKSGNAMILAVLIHNISSTSFEFLFQSYRSRAPKYSCWCG</sequence>
<evidence type="ECO:0000313" key="3">
    <source>
        <dbReference type="Proteomes" id="UP000008068"/>
    </source>
</evidence>
<feature type="compositionally biased region" description="Basic residues" evidence="1">
    <location>
        <begin position="1"/>
        <end position="19"/>
    </location>
</feature>
<evidence type="ECO:0000256" key="1">
    <source>
        <dbReference type="SAM" id="MobiDB-lite"/>
    </source>
</evidence>
<evidence type="ECO:0000313" key="2">
    <source>
        <dbReference type="EMBL" id="EGT45859.1"/>
    </source>
</evidence>
<proteinExistence type="predicted"/>
<dbReference type="InParanoid" id="G0MWI6"/>
<dbReference type="AlphaFoldDB" id="G0MWI6"/>
<accession>G0MWI6</accession>
<feature type="region of interest" description="Disordered" evidence="1">
    <location>
        <begin position="1"/>
        <end position="25"/>
    </location>
</feature>
<protein>
    <submittedName>
        <fullName evidence="2">Uncharacterized protein</fullName>
    </submittedName>
</protein>